<keyword evidence="2" id="KW-0238">DNA-binding</keyword>
<dbReference type="PANTHER" id="PTHR24567:SF75">
    <property type="entry name" value="FUMARATE AND NITRATE REDUCTION REGULATORY PROTEIN"/>
    <property type="match status" value="1"/>
</dbReference>
<evidence type="ECO:0000259" key="4">
    <source>
        <dbReference type="PROSITE" id="PS51063"/>
    </source>
</evidence>
<dbReference type="InterPro" id="IPR050397">
    <property type="entry name" value="Env_Response_Regulators"/>
</dbReference>
<dbReference type="PROSITE" id="PS00042">
    <property type="entry name" value="HTH_CRP_1"/>
    <property type="match status" value="1"/>
</dbReference>
<dbReference type="PROSITE" id="PS51063">
    <property type="entry name" value="HTH_CRP_2"/>
    <property type="match status" value="1"/>
</dbReference>
<dbReference type="SMART" id="SM00419">
    <property type="entry name" value="HTH_CRP"/>
    <property type="match status" value="1"/>
</dbReference>
<dbReference type="GO" id="GO:0003677">
    <property type="term" value="F:DNA binding"/>
    <property type="evidence" value="ECO:0007669"/>
    <property type="project" value="UniProtKB-KW"/>
</dbReference>
<dbReference type="InterPro" id="IPR018335">
    <property type="entry name" value="Tscrpt_reg_HTH_Crp-type_CS"/>
</dbReference>
<dbReference type="InterPro" id="IPR012318">
    <property type="entry name" value="HTH_CRP"/>
</dbReference>
<dbReference type="Gene3D" id="1.10.10.10">
    <property type="entry name" value="Winged helix-like DNA-binding domain superfamily/Winged helix DNA-binding domain"/>
    <property type="match status" value="1"/>
</dbReference>
<dbReference type="AlphaFoldDB" id="A0A916TP41"/>
<evidence type="ECO:0000256" key="3">
    <source>
        <dbReference type="ARBA" id="ARBA00023163"/>
    </source>
</evidence>
<comment type="caution">
    <text evidence="5">The sequence shown here is derived from an EMBL/GenBank/DDBJ whole genome shotgun (WGS) entry which is preliminary data.</text>
</comment>
<protein>
    <recommendedName>
        <fullName evidence="4">HTH crp-type domain-containing protein</fullName>
    </recommendedName>
</protein>
<keyword evidence="6" id="KW-1185">Reference proteome</keyword>
<dbReference type="Proteomes" id="UP000608154">
    <property type="component" value="Unassembled WGS sequence"/>
</dbReference>
<dbReference type="GO" id="GO:0005829">
    <property type="term" value="C:cytosol"/>
    <property type="evidence" value="ECO:0007669"/>
    <property type="project" value="TreeGrafter"/>
</dbReference>
<proteinExistence type="predicted"/>
<evidence type="ECO:0000256" key="1">
    <source>
        <dbReference type="ARBA" id="ARBA00023015"/>
    </source>
</evidence>
<dbReference type="SUPFAM" id="SSF46785">
    <property type="entry name" value="Winged helix' DNA-binding domain"/>
    <property type="match status" value="1"/>
</dbReference>
<dbReference type="RefSeq" id="WP_188767776.1">
    <property type="nucleotide sequence ID" value="NZ_BMHK01000002.1"/>
</dbReference>
<dbReference type="PRINTS" id="PR00034">
    <property type="entry name" value="HTHCRP"/>
</dbReference>
<dbReference type="InterPro" id="IPR018490">
    <property type="entry name" value="cNMP-bd_dom_sf"/>
</dbReference>
<dbReference type="InterPro" id="IPR014710">
    <property type="entry name" value="RmlC-like_jellyroll"/>
</dbReference>
<name>A0A916TP41_9SPHN</name>
<dbReference type="Pfam" id="PF13545">
    <property type="entry name" value="HTH_Crp_2"/>
    <property type="match status" value="1"/>
</dbReference>
<feature type="domain" description="HTH crp-type" evidence="4">
    <location>
        <begin position="148"/>
        <end position="218"/>
    </location>
</feature>
<dbReference type="InterPro" id="IPR036388">
    <property type="entry name" value="WH-like_DNA-bd_sf"/>
</dbReference>
<dbReference type="PANTHER" id="PTHR24567">
    <property type="entry name" value="CRP FAMILY TRANSCRIPTIONAL REGULATORY PROTEIN"/>
    <property type="match status" value="1"/>
</dbReference>
<accession>A0A916TP41</accession>
<dbReference type="EMBL" id="BMHK01000002">
    <property type="protein sequence ID" value="GGB88819.1"/>
    <property type="molecule type" value="Genomic_DNA"/>
</dbReference>
<keyword evidence="3" id="KW-0804">Transcription</keyword>
<dbReference type="SUPFAM" id="SSF51206">
    <property type="entry name" value="cAMP-binding domain-like"/>
    <property type="match status" value="1"/>
</dbReference>
<evidence type="ECO:0000256" key="2">
    <source>
        <dbReference type="ARBA" id="ARBA00023125"/>
    </source>
</evidence>
<dbReference type="Pfam" id="PF00027">
    <property type="entry name" value="cNMP_binding"/>
    <property type="match status" value="1"/>
</dbReference>
<dbReference type="Gene3D" id="2.60.120.10">
    <property type="entry name" value="Jelly Rolls"/>
    <property type="match status" value="1"/>
</dbReference>
<keyword evidence="1" id="KW-0805">Transcription regulation</keyword>
<dbReference type="CDD" id="cd00092">
    <property type="entry name" value="HTH_CRP"/>
    <property type="match status" value="1"/>
</dbReference>
<dbReference type="GO" id="GO:0003700">
    <property type="term" value="F:DNA-binding transcription factor activity"/>
    <property type="evidence" value="ECO:0007669"/>
    <property type="project" value="InterPro"/>
</dbReference>
<organism evidence="5 6">
    <name type="scientific">Novosphingobium endophyticum</name>
    <dbReference type="NCBI Taxonomy" id="1955250"/>
    <lineage>
        <taxon>Bacteria</taxon>
        <taxon>Pseudomonadati</taxon>
        <taxon>Pseudomonadota</taxon>
        <taxon>Alphaproteobacteria</taxon>
        <taxon>Sphingomonadales</taxon>
        <taxon>Sphingomonadaceae</taxon>
        <taxon>Novosphingobium</taxon>
    </lineage>
</organism>
<reference evidence="5" key="1">
    <citation type="journal article" date="2014" name="Int. J. Syst. Evol. Microbiol.">
        <title>Complete genome sequence of Corynebacterium casei LMG S-19264T (=DSM 44701T), isolated from a smear-ripened cheese.</title>
        <authorList>
            <consortium name="US DOE Joint Genome Institute (JGI-PGF)"/>
            <person name="Walter F."/>
            <person name="Albersmeier A."/>
            <person name="Kalinowski J."/>
            <person name="Ruckert C."/>
        </authorList>
    </citation>
    <scope>NUCLEOTIDE SEQUENCE</scope>
    <source>
        <strain evidence="5">CGMCC 1.15095</strain>
    </source>
</reference>
<dbReference type="InterPro" id="IPR036390">
    <property type="entry name" value="WH_DNA-bd_sf"/>
</dbReference>
<evidence type="ECO:0000313" key="6">
    <source>
        <dbReference type="Proteomes" id="UP000608154"/>
    </source>
</evidence>
<sequence length="238" mass="26174">MGSFRLEDARAANRAAPLSKARRKADAAADYLQNSMACKAEIGSSIRNAAKGTVIYCQDDPASVRYEVVSGVICTSYLFADGRRQVTGFCFKGEVFGTDHGFYKSSAEVVSETAQIRRIRWGDSADDERALNNALELVENSILLIGRRTALSRIAAFLVDLRSRTGNAHWIPLPMSRADIADYLGLTVETVSRTFSQLIRKRLIAQPKHHLVRIIDQDRLNALAGMGSDTNPPITSEP</sequence>
<reference evidence="5" key="2">
    <citation type="submission" date="2020-09" db="EMBL/GenBank/DDBJ databases">
        <authorList>
            <person name="Sun Q."/>
            <person name="Zhou Y."/>
        </authorList>
    </citation>
    <scope>NUCLEOTIDE SEQUENCE</scope>
    <source>
        <strain evidence="5">CGMCC 1.15095</strain>
    </source>
</reference>
<dbReference type="FunFam" id="1.10.10.10:FF:000028">
    <property type="entry name" value="Fumarate/nitrate reduction transcriptional regulator Fnr"/>
    <property type="match status" value="1"/>
</dbReference>
<dbReference type="CDD" id="cd00038">
    <property type="entry name" value="CAP_ED"/>
    <property type="match status" value="1"/>
</dbReference>
<evidence type="ECO:0000313" key="5">
    <source>
        <dbReference type="EMBL" id="GGB88819.1"/>
    </source>
</evidence>
<gene>
    <name evidence="5" type="ORF">GCM10011494_03900</name>
</gene>
<dbReference type="InterPro" id="IPR000595">
    <property type="entry name" value="cNMP-bd_dom"/>
</dbReference>